<dbReference type="eggNOG" id="COG2226">
    <property type="taxonomic scope" value="Bacteria"/>
</dbReference>
<dbReference type="AlphaFoldDB" id="A0A1Y3QQE0"/>
<dbReference type="InterPro" id="IPR029063">
    <property type="entry name" value="SAM-dependent_MTases_sf"/>
</dbReference>
<dbReference type="EMBL" id="NFHB01000012">
    <property type="protein sequence ID" value="OUN01862.1"/>
    <property type="molecule type" value="Genomic_DNA"/>
</dbReference>
<dbReference type="Gene3D" id="3.40.50.150">
    <property type="entry name" value="Vaccinia Virus protein VP39"/>
    <property type="match status" value="1"/>
</dbReference>
<keyword evidence="2" id="KW-0808">Transferase</keyword>
<evidence type="ECO:0000259" key="1">
    <source>
        <dbReference type="Pfam" id="PF08241"/>
    </source>
</evidence>
<dbReference type="InterPro" id="IPR013216">
    <property type="entry name" value="Methyltransf_11"/>
</dbReference>
<evidence type="ECO:0000313" key="2">
    <source>
        <dbReference type="EMBL" id="OUN01862.1"/>
    </source>
</evidence>
<organism evidence="2 3">
    <name type="scientific">Alistipes onderdonkii</name>
    <dbReference type="NCBI Taxonomy" id="328813"/>
    <lineage>
        <taxon>Bacteria</taxon>
        <taxon>Pseudomonadati</taxon>
        <taxon>Bacteroidota</taxon>
        <taxon>Bacteroidia</taxon>
        <taxon>Bacteroidales</taxon>
        <taxon>Rikenellaceae</taxon>
        <taxon>Alistipes</taxon>
    </lineage>
</organism>
<dbReference type="CDD" id="cd02440">
    <property type="entry name" value="AdoMet_MTases"/>
    <property type="match status" value="1"/>
</dbReference>
<name>A0A1Y3QQE0_9BACT</name>
<gene>
    <name evidence="2" type="ORF">B5G41_14095</name>
</gene>
<keyword evidence="2" id="KW-0489">Methyltransferase</keyword>
<dbReference type="OrthoDB" id="3896938at2"/>
<evidence type="ECO:0000313" key="3">
    <source>
        <dbReference type="Proteomes" id="UP000195772"/>
    </source>
</evidence>
<dbReference type="GO" id="GO:0032259">
    <property type="term" value="P:methylation"/>
    <property type="evidence" value="ECO:0007669"/>
    <property type="project" value="UniProtKB-KW"/>
</dbReference>
<sequence>MEKFLGDDTHRCGGLRIFPHQQLVNAAAEALPFADKEFDYVICNQVLEHSDDPAQFLREVTRVGKAGYIETPSLLGEWLFPKKSHRWVVLNIGDKLVLYDKQRVPGNYANDYGELFLNYLPYQSLPYKLLPFTEGELMHVRYEWKDGIDFLINPTDEYYSKFFLRKWDREMVCTLFPPRGFVTELRRTLRAAAHVIGDKLRRSQERSSLSLEEYKALHPGDFKYPGGGNPPVTGIPGHISDISYEKHPLIPDVFRIFVCAIPNSKAYEKLTRVF</sequence>
<protein>
    <submittedName>
        <fullName evidence="2">SAM-dependent methyltransferase</fullName>
    </submittedName>
</protein>
<dbReference type="SUPFAM" id="SSF53335">
    <property type="entry name" value="S-adenosyl-L-methionine-dependent methyltransferases"/>
    <property type="match status" value="1"/>
</dbReference>
<dbReference type="Pfam" id="PF08241">
    <property type="entry name" value="Methyltransf_11"/>
    <property type="match status" value="1"/>
</dbReference>
<comment type="caution">
    <text evidence="2">The sequence shown here is derived from an EMBL/GenBank/DDBJ whole genome shotgun (WGS) entry which is preliminary data.</text>
</comment>
<feature type="domain" description="Methyltransferase type 11" evidence="1">
    <location>
        <begin position="21"/>
        <end position="67"/>
    </location>
</feature>
<dbReference type="GO" id="GO:0008757">
    <property type="term" value="F:S-adenosylmethionine-dependent methyltransferase activity"/>
    <property type="evidence" value="ECO:0007669"/>
    <property type="project" value="InterPro"/>
</dbReference>
<dbReference type="Proteomes" id="UP000195772">
    <property type="component" value="Unassembled WGS sequence"/>
</dbReference>
<accession>A0A1Y3QQE0</accession>
<proteinExistence type="predicted"/>
<reference evidence="3" key="1">
    <citation type="submission" date="2017-04" db="EMBL/GenBank/DDBJ databases">
        <title>Function of individual gut microbiota members based on whole genome sequencing of pure cultures obtained from chicken caecum.</title>
        <authorList>
            <person name="Medvecky M."/>
            <person name="Cejkova D."/>
            <person name="Polansky O."/>
            <person name="Karasova D."/>
            <person name="Kubasova T."/>
            <person name="Cizek A."/>
            <person name="Rychlik I."/>
        </authorList>
    </citation>
    <scope>NUCLEOTIDE SEQUENCE [LARGE SCALE GENOMIC DNA]</scope>
    <source>
        <strain evidence="3">An90</strain>
    </source>
</reference>